<dbReference type="PANTHER" id="PTHR13015:SF0">
    <property type="entry name" value="WASH COMPLEX SUBUNIT 3"/>
    <property type="match status" value="1"/>
</dbReference>
<organism evidence="3">
    <name type="scientific">Arcella intermedia</name>
    <dbReference type="NCBI Taxonomy" id="1963864"/>
    <lineage>
        <taxon>Eukaryota</taxon>
        <taxon>Amoebozoa</taxon>
        <taxon>Tubulinea</taxon>
        <taxon>Elardia</taxon>
        <taxon>Arcellinida</taxon>
        <taxon>Sphaerothecina</taxon>
        <taxon>Arcellidae</taxon>
        <taxon>Arcella</taxon>
    </lineage>
</organism>
<dbReference type="GO" id="GO:0006887">
    <property type="term" value="P:exocytosis"/>
    <property type="evidence" value="ECO:0007669"/>
    <property type="project" value="TreeGrafter"/>
</dbReference>
<sequence length="209" mass="22042">MARIQQVTDYRDVPPIPVSKNVAMINNFLINTAGFLNRFSVLCEERLLTVSKMTQRLEISMSLLEAKLASIPDINGPGAPAPQTSNDGQAPPAAPGAPAPPPPPAPGAPPPPPPPAPGAPAPPPPPPGPGVPPPPAPDSEPPANVMKNKDDPRYKKFFHLLKINVPLARIQQDMMIQGFNPSVLEHPDSPSDAKAAQEEEGGSGDEWDN</sequence>
<feature type="compositionally biased region" description="Basic and acidic residues" evidence="2">
    <location>
        <begin position="185"/>
        <end position="197"/>
    </location>
</feature>
<dbReference type="EMBL" id="GIBP01007666">
    <property type="protein sequence ID" value="NDV36635.1"/>
    <property type="molecule type" value="Transcribed_RNA"/>
</dbReference>
<name>A0A6B2LI12_9EUKA</name>
<comment type="similarity">
    <text evidence="1">Belongs to the CCDC53 family.</text>
</comment>
<evidence type="ECO:0000313" key="3">
    <source>
        <dbReference type="EMBL" id="NDV36635.1"/>
    </source>
</evidence>
<evidence type="ECO:0000256" key="2">
    <source>
        <dbReference type="SAM" id="MobiDB-lite"/>
    </source>
</evidence>
<feature type="region of interest" description="Disordered" evidence="2">
    <location>
        <begin position="179"/>
        <end position="209"/>
    </location>
</feature>
<feature type="compositionally biased region" description="Acidic residues" evidence="2">
    <location>
        <begin position="198"/>
        <end position="209"/>
    </location>
</feature>
<feature type="region of interest" description="Disordered" evidence="2">
    <location>
        <begin position="74"/>
        <end position="150"/>
    </location>
</feature>
<proteinExistence type="inferred from homology"/>
<reference evidence="3" key="1">
    <citation type="journal article" date="2020" name="J. Eukaryot. Microbiol.">
        <title>De novo Sequencing, Assembly and Annotation of the Transcriptome for the Free-Living Testate Amoeba Arcella intermedia.</title>
        <authorList>
            <person name="Ribeiro G.M."/>
            <person name="Porfirio-Sousa A.L."/>
            <person name="Maurer-Alcala X.X."/>
            <person name="Katz L.A."/>
            <person name="Lahr D.J.G."/>
        </authorList>
    </citation>
    <scope>NUCLEOTIDE SEQUENCE</scope>
</reference>
<accession>A0A6B2LI12</accession>
<dbReference type="PRINTS" id="PR00671">
    <property type="entry name" value="INHIBINBB"/>
</dbReference>
<feature type="compositionally biased region" description="Pro residues" evidence="2">
    <location>
        <begin position="92"/>
        <end position="140"/>
    </location>
</feature>
<dbReference type="PANTHER" id="PTHR13015">
    <property type="entry name" value="PROTEIN AD-016-RELATED"/>
    <property type="match status" value="1"/>
</dbReference>
<dbReference type="InterPro" id="IPR019309">
    <property type="entry name" value="WASHC3"/>
</dbReference>
<dbReference type="GO" id="GO:0030041">
    <property type="term" value="P:actin filament polymerization"/>
    <property type="evidence" value="ECO:0007669"/>
    <property type="project" value="TreeGrafter"/>
</dbReference>
<dbReference type="AlphaFoldDB" id="A0A6B2LI12"/>
<evidence type="ECO:0008006" key="4">
    <source>
        <dbReference type="Google" id="ProtNLM"/>
    </source>
</evidence>
<evidence type="ECO:0000256" key="1">
    <source>
        <dbReference type="ARBA" id="ARBA00006290"/>
    </source>
</evidence>
<dbReference type="Pfam" id="PF10152">
    <property type="entry name" value="CCDC53"/>
    <property type="match status" value="1"/>
</dbReference>
<dbReference type="GO" id="GO:0071203">
    <property type="term" value="C:WASH complex"/>
    <property type="evidence" value="ECO:0007669"/>
    <property type="project" value="InterPro"/>
</dbReference>
<protein>
    <recommendedName>
        <fullName evidence="4">WASH complex subunit 3</fullName>
    </recommendedName>
</protein>